<evidence type="ECO:0000256" key="13">
    <source>
        <dbReference type="NCBIfam" id="TIGR01474"/>
    </source>
</evidence>
<evidence type="ECO:0000256" key="9">
    <source>
        <dbReference type="ARBA" id="ARBA00022842"/>
    </source>
</evidence>
<dbReference type="InterPro" id="IPR044878">
    <property type="entry name" value="UbiA_sf"/>
</dbReference>
<evidence type="ECO:0000256" key="5">
    <source>
        <dbReference type="ARBA" id="ARBA00022519"/>
    </source>
</evidence>
<dbReference type="GO" id="GO:0005886">
    <property type="term" value="C:plasma membrane"/>
    <property type="evidence" value="ECO:0007669"/>
    <property type="project" value="UniProtKB-SubCell"/>
</dbReference>
<feature type="transmembrane region" description="Helical" evidence="12">
    <location>
        <begin position="157"/>
        <end position="178"/>
    </location>
</feature>
<keyword evidence="9 12" id="KW-0460">Magnesium</keyword>
<dbReference type="FunFam" id="1.20.120.1780:FF:000001">
    <property type="entry name" value="4-hydroxybenzoate octaprenyltransferase"/>
    <property type="match status" value="1"/>
</dbReference>
<comment type="function">
    <text evidence="12">Catalyzes the prenylation of para-hydroxybenzoate (PHB) with an all-trans polyprenyl group. Mediates the second step in the final reaction sequence of ubiquinone-8 (UQ-8) biosynthesis, which is the condensation of the polyisoprenoid side chain with PHB, generating the first membrane-bound Q intermediate 3-octaprenyl-4-hydroxybenzoate.</text>
</comment>
<dbReference type="Gene3D" id="1.20.120.1780">
    <property type="entry name" value="UbiA prenyltransferase"/>
    <property type="match status" value="1"/>
</dbReference>
<dbReference type="PANTHER" id="PTHR11048">
    <property type="entry name" value="PRENYLTRANSFERASES"/>
    <property type="match status" value="1"/>
</dbReference>
<dbReference type="Gene3D" id="1.10.357.140">
    <property type="entry name" value="UbiA prenyltransferase"/>
    <property type="match status" value="1"/>
</dbReference>
<dbReference type="PATRIC" id="fig|1249552.3.peg.3062"/>
<dbReference type="InterPro" id="IPR030470">
    <property type="entry name" value="UbiA_prenylTrfase_CS"/>
</dbReference>
<evidence type="ECO:0000313" key="15">
    <source>
        <dbReference type="Proteomes" id="UP000065641"/>
    </source>
</evidence>
<dbReference type="EC" id="2.5.1.39" evidence="12 13"/>
<dbReference type="GO" id="GO:0006744">
    <property type="term" value="P:ubiquinone biosynthetic process"/>
    <property type="evidence" value="ECO:0007669"/>
    <property type="project" value="UniProtKB-UniRule"/>
</dbReference>
<protein>
    <recommendedName>
        <fullName evidence="12 13">4-hydroxybenzoate octaprenyltransferase</fullName>
        <ecNumber evidence="12 13">2.5.1.39</ecNumber>
    </recommendedName>
    <alternativeName>
        <fullName evidence="12">4-HB polyprenyltransferase</fullName>
    </alternativeName>
</protein>
<keyword evidence="5 12" id="KW-0997">Cell inner membrane</keyword>
<dbReference type="OrthoDB" id="9782418at2"/>
<dbReference type="PROSITE" id="PS00943">
    <property type="entry name" value="UBIA"/>
    <property type="match status" value="1"/>
</dbReference>
<organism evidence="14 15">
    <name type="scientific">Pseudohongiella spirulinae</name>
    <dbReference type="NCBI Taxonomy" id="1249552"/>
    <lineage>
        <taxon>Bacteria</taxon>
        <taxon>Pseudomonadati</taxon>
        <taxon>Pseudomonadota</taxon>
        <taxon>Gammaproteobacteria</taxon>
        <taxon>Pseudomonadales</taxon>
        <taxon>Pseudohongiellaceae</taxon>
        <taxon>Pseudohongiella</taxon>
    </lineage>
</organism>
<keyword evidence="15" id="KW-1185">Reference proteome</keyword>
<dbReference type="NCBIfam" id="TIGR01474">
    <property type="entry name" value="ubiA_proteo"/>
    <property type="match status" value="1"/>
</dbReference>
<reference evidence="14 15" key="1">
    <citation type="submission" date="2015-11" db="EMBL/GenBank/DDBJ databases">
        <authorList>
            <person name="Zhang Y."/>
            <person name="Guo Z."/>
        </authorList>
    </citation>
    <scope>NUCLEOTIDE SEQUENCE [LARGE SCALE GENOMIC DNA]</scope>
    <source>
        <strain evidence="14 15">KCTC 32221</strain>
    </source>
</reference>
<name>A0A0S2KH35_9GAMM</name>
<keyword evidence="11 12" id="KW-0472">Membrane</keyword>
<dbReference type="KEGG" id="pspi:PS2015_3030"/>
<dbReference type="InterPro" id="IPR006370">
    <property type="entry name" value="HB_polyprenyltransferase-like"/>
</dbReference>
<dbReference type="FunFam" id="1.10.357.140:FF:000002">
    <property type="entry name" value="4-hydroxybenzoate octaprenyltransferase"/>
    <property type="match status" value="1"/>
</dbReference>
<dbReference type="UniPathway" id="UPA00232"/>
<evidence type="ECO:0000256" key="10">
    <source>
        <dbReference type="ARBA" id="ARBA00022989"/>
    </source>
</evidence>
<feature type="transmembrane region" description="Helical" evidence="12">
    <location>
        <begin position="249"/>
        <end position="266"/>
    </location>
</feature>
<dbReference type="STRING" id="1249552.PS2015_3030"/>
<evidence type="ECO:0000256" key="6">
    <source>
        <dbReference type="ARBA" id="ARBA00022679"/>
    </source>
</evidence>
<dbReference type="Proteomes" id="UP000065641">
    <property type="component" value="Chromosome"/>
</dbReference>
<keyword evidence="10 12" id="KW-1133">Transmembrane helix</keyword>
<evidence type="ECO:0000256" key="2">
    <source>
        <dbReference type="ARBA" id="ARBA00004141"/>
    </source>
</evidence>
<evidence type="ECO:0000256" key="12">
    <source>
        <dbReference type="HAMAP-Rule" id="MF_01635"/>
    </source>
</evidence>
<comment type="catalytic activity">
    <reaction evidence="12">
        <text>all-trans-octaprenyl diphosphate + 4-hydroxybenzoate = 4-hydroxy-3-(all-trans-octaprenyl)benzoate + diphosphate</text>
        <dbReference type="Rhea" id="RHEA:27782"/>
        <dbReference type="ChEBI" id="CHEBI:1617"/>
        <dbReference type="ChEBI" id="CHEBI:17879"/>
        <dbReference type="ChEBI" id="CHEBI:33019"/>
        <dbReference type="ChEBI" id="CHEBI:57711"/>
        <dbReference type="EC" id="2.5.1.39"/>
    </reaction>
</comment>
<dbReference type="InterPro" id="IPR000537">
    <property type="entry name" value="UbiA_prenyltransferase"/>
</dbReference>
<comment type="cofactor">
    <cofactor evidence="1 12">
        <name>Mg(2+)</name>
        <dbReference type="ChEBI" id="CHEBI:18420"/>
    </cofactor>
</comment>
<proteinExistence type="inferred from homology"/>
<comment type="pathway">
    <text evidence="12">Cofactor biosynthesis; ubiquinone biosynthesis.</text>
</comment>
<evidence type="ECO:0000256" key="7">
    <source>
        <dbReference type="ARBA" id="ARBA00022688"/>
    </source>
</evidence>
<evidence type="ECO:0000256" key="4">
    <source>
        <dbReference type="ARBA" id="ARBA00022475"/>
    </source>
</evidence>
<comment type="caution">
    <text evidence="12">Lacks conserved residue(s) required for the propagation of feature annotation.</text>
</comment>
<keyword evidence="6 12" id="KW-0808">Transferase</keyword>
<accession>A0A0S2KH35</accession>
<evidence type="ECO:0000256" key="1">
    <source>
        <dbReference type="ARBA" id="ARBA00001946"/>
    </source>
</evidence>
<dbReference type="CDD" id="cd13959">
    <property type="entry name" value="PT_UbiA_COQ2"/>
    <property type="match status" value="1"/>
</dbReference>
<dbReference type="AlphaFoldDB" id="A0A0S2KH35"/>
<gene>
    <name evidence="12" type="primary">ubiA</name>
    <name evidence="14" type="ORF">PS2015_3030</name>
</gene>
<keyword evidence="4 12" id="KW-1003">Cell membrane</keyword>
<evidence type="ECO:0000256" key="11">
    <source>
        <dbReference type="ARBA" id="ARBA00023136"/>
    </source>
</evidence>
<comment type="similarity">
    <text evidence="3 12">Belongs to the UbiA prenyltransferase family.</text>
</comment>
<dbReference type="InterPro" id="IPR039653">
    <property type="entry name" value="Prenyltransferase"/>
</dbReference>
<dbReference type="HAMAP" id="MF_01635">
    <property type="entry name" value="UbiA"/>
    <property type="match status" value="1"/>
</dbReference>
<sequence length="303" mass="33769">MNSLLTKSGLLCQRYFPRLHARWPAFVLLTRLNKPIGTYLLLWPTLGALWIAADGWPDWHLILIFALGTWLMRSAGCCINDFADAHIDGDVARTQQRAIVTGQVTRKEAMVCFIGLCLLAFVLLLFLNTLTLIMSLGALLLTAVYPFMKRYTHLPQVVLGMAFSWGILMAFTAQTGVLPPPEAWLLYVANSLWTVAYDTQYAMVDREYDLKIGVKSTAILFGEADKVMIGMLQAMFLLALLLAGGQFGLSLPYYLGLLVAAALLVYQQRLIRHRQADACFKAFLNNHWVGLAVFVGVVLSTSF</sequence>
<keyword evidence="8 12" id="KW-0812">Transmembrane</keyword>
<dbReference type="Pfam" id="PF01040">
    <property type="entry name" value="UbiA"/>
    <property type="match status" value="1"/>
</dbReference>
<dbReference type="RefSeq" id="WP_082628180.1">
    <property type="nucleotide sequence ID" value="NZ_CP013189.1"/>
</dbReference>
<evidence type="ECO:0000313" key="14">
    <source>
        <dbReference type="EMBL" id="ALO47655.1"/>
    </source>
</evidence>
<dbReference type="PANTHER" id="PTHR11048:SF28">
    <property type="entry name" value="4-HYDROXYBENZOATE POLYPRENYLTRANSFERASE, MITOCHONDRIAL"/>
    <property type="match status" value="1"/>
</dbReference>
<evidence type="ECO:0000256" key="8">
    <source>
        <dbReference type="ARBA" id="ARBA00022692"/>
    </source>
</evidence>
<dbReference type="GO" id="GO:0008412">
    <property type="term" value="F:4-hydroxybenzoate polyprenyltransferase activity"/>
    <property type="evidence" value="ECO:0007669"/>
    <property type="project" value="UniProtKB-UniRule"/>
</dbReference>
<dbReference type="EMBL" id="CP013189">
    <property type="protein sequence ID" value="ALO47655.1"/>
    <property type="molecule type" value="Genomic_DNA"/>
</dbReference>
<keyword evidence="7 12" id="KW-0831">Ubiquinone biosynthesis</keyword>
<feature type="transmembrane region" description="Helical" evidence="12">
    <location>
        <begin position="278"/>
        <end position="299"/>
    </location>
</feature>
<comment type="subcellular location">
    <subcellularLocation>
        <location evidence="12">Cell inner membrane</location>
        <topology evidence="12">Multi-pass membrane protein</topology>
    </subcellularLocation>
    <subcellularLocation>
        <location evidence="2">Membrane</location>
        <topology evidence="2">Multi-pass membrane protein</topology>
    </subcellularLocation>
</comment>
<evidence type="ECO:0000256" key="3">
    <source>
        <dbReference type="ARBA" id="ARBA00005985"/>
    </source>
</evidence>